<reference evidence="4 5" key="1">
    <citation type="submission" date="2014-04" db="EMBL/GenBank/DDBJ databases">
        <authorList>
            <consortium name="DOE Joint Genome Institute"/>
            <person name="Kuo A."/>
            <person name="Tarkka M."/>
            <person name="Buscot F."/>
            <person name="Kohler A."/>
            <person name="Nagy L.G."/>
            <person name="Floudas D."/>
            <person name="Copeland A."/>
            <person name="Barry K.W."/>
            <person name="Cichocki N."/>
            <person name="Veneault-Fourrey C."/>
            <person name="LaButti K."/>
            <person name="Lindquist E.A."/>
            <person name="Lipzen A."/>
            <person name="Lundell T."/>
            <person name="Morin E."/>
            <person name="Murat C."/>
            <person name="Sun H."/>
            <person name="Tunlid A."/>
            <person name="Henrissat B."/>
            <person name="Grigoriev I.V."/>
            <person name="Hibbett D.S."/>
            <person name="Martin F."/>
            <person name="Nordberg H.P."/>
            <person name="Cantor M.N."/>
            <person name="Hua S.X."/>
        </authorList>
    </citation>
    <scope>NUCLEOTIDE SEQUENCE [LARGE SCALE GENOMIC DNA]</scope>
    <source>
        <strain evidence="4 5">F 1598</strain>
    </source>
</reference>
<dbReference type="SMART" id="SM00028">
    <property type="entry name" value="TPR"/>
    <property type="match status" value="6"/>
</dbReference>
<gene>
    <name evidence="4" type="ORF">PILCRDRAFT_827578</name>
</gene>
<evidence type="ECO:0000313" key="5">
    <source>
        <dbReference type="Proteomes" id="UP000054166"/>
    </source>
</evidence>
<proteinExistence type="inferred from homology"/>
<feature type="domain" description="CHAT" evidence="3">
    <location>
        <begin position="1149"/>
        <end position="1436"/>
    </location>
</feature>
<sequence>MASAVDTSGAEDKESMINSALTQFFESGQLDDYPLDRDQEIRSLLHGHPDQQDIIHAIARAFFARFMQSQQIDDLNSAVTRVEEVLQYCPADHPNRCQFLCSLASALRVRFDQLKQLEDLKKAANYSQEALDLCTDDHPGRLQALYNLANVTQVLFAESKRDADLDETIRLYRATIEIAPKGDPCLPWSYHNLAIAYHQRSDDLDSCIEANEHALKLRPKGHVDRGASLRKFGEVLVTRYNVRPAREDDLDRAITMYQEVLELKPSPDPDDLFCLADALWLRFKRLDNTDDIERVVGLRRECLMHFPVQHPLHATMVKDLREAVVARGERLETITDLNEGVTLSEDLLGFTKLIPRETSLVSLARALESRWKLEGNTEDLEKSIILYQDALQLCSPNHPNRALCLLGFAHALHERYMRSKNKDDLEQAIALQCEATIPLRLSNHESVGNLGTLLAARFELFYQRDDINKSIQYLTKAIELCSAAVPRAYWAYVKTRAHAYLLRFKRYADADDLRVAVAEYRSARKLQPNRLSATGQGSLLHNLATAICTQYHYLRNLDDLQEGIQLYYDALKLTPDDQDVHSTCLTSLANALWDRFIRLGNPDDLTETINLHRRILKSRGEGHSERPFSLVNLAGALHTRFQVSGRLDDEEDSIKLYRDAVDICPIGHRHRAWALNNLATALHFRFIQLEEMDDLDDAIHMGTEALQLYPKDSPERALAIHNLASVFFLRFEILGGTADFDQGLRLFTEARSALSDSEPISIRNLSRGFLARFKRFEDAGDLKQSIDLGYEAIQALPEDHPERLEAAHHLSNVLALRSRQSGQTHDLEEAIRLTSQSLEKLPQGHPHRSLYRQSIAGYHLTHFQMSSDRSQLMSAIKSFTMAIVDIDRPPRLRLADAIDWLTQVESCASFDDEQHAALLEAYKCTIQLLPRVAYFGLDMGARLKVLKRSERLVSDGAIHALILSQPQLAVEMLEDGRAVFWNQALRLKTPFDDLPQSLSQSLRDVSIQLEADSYRKRIGDPHVPHTARSMEEEAARRRRLSEKFEDLIEEARSHHGFERFLRSEGIAALTNVAQKGFIVLLVANEKSCRAITISPSGTTKATLLSSMTLQRAEELGRSLNNVNMEFKVDEQESGRYSERVGNKAATNRFIKELWFTIVKPVLQSLNITASNGRVRPRLWWCPTGPFSFLPLHAAGIYRGHTGECCSDYAVSSYTPTLSALLSARRNLNVITKTDAKFLLIAEPGEPGSLSELKKAVEEINGVAEVVQRSLDTPTKSDKIQRLTSPMKQVVADSLRNASFLHLACHGQQHPTNPLASGFLLRGERLTVLELMQLKLTRPFLAFLSACETAKGDRSQPDQVVHLAATMLFIGFKSVVGTMWEMWDNDGPFVSQTLYDALYQCENLDPDIIPYALDAAVQSLRENGQPPERWATYIHIGV</sequence>
<dbReference type="Pfam" id="PF12770">
    <property type="entry name" value="CHAT"/>
    <property type="match status" value="1"/>
</dbReference>
<dbReference type="InParanoid" id="A0A0C3F569"/>
<dbReference type="PANTHER" id="PTHR12558">
    <property type="entry name" value="CELL DIVISION CYCLE 16,23,27"/>
    <property type="match status" value="1"/>
</dbReference>
<name>A0A0C3F569_PILCF</name>
<comment type="similarity">
    <text evidence="2">Belongs to the APC3/CDC27 family.</text>
</comment>
<evidence type="ECO:0000256" key="2">
    <source>
        <dbReference type="ARBA" id="ARBA00038210"/>
    </source>
</evidence>
<protein>
    <recommendedName>
        <fullName evidence="3">CHAT domain-containing protein</fullName>
    </recommendedName>
</protein>
<dbReference type="HOGENOM" id="CLU_001305_0_3_1"/>
<evidence type="ECO:0000256" key="1">
    <source>
        <dbReference type="ARBA" id="ARBA00022803"/>
    </source>
</evidence>
<dbReference type="Gene3D" id="1.25.40.10">
    <property type="entry name" value="Tetratricopeptide repeat domain"/>
    <property type="match status" value="2"/>
</dbReference>
<organism evidence="4 5">
    <name type="scientific">Piloderma croceum (strain F 1598)</name>
    <dbReference type="NCBI Taxonomy" id="765440"/>
    <lineage>
        <taxon>Eukaryota</taxon>
        <taxon>Fungi</taxon>
        <taxon>Dikarya</taxon>
        <taxon>Basidiomycota</taxon>
        <taxon>Agaricomycotina</taxon>
        <taxon>Agaricomycetes</taxon>
        <taxon>Agaricomycetidae</taxon>
        <taxon>Atheliales</taxon>
        <taxon>Atheliaceae</taxon>
        <taxon>Piloderma</taxon>
    </lineage>
</organism>
<dbReference type="PANTHER" id="PTHR12558:SF13">
    <property type="entry name" value="CELL DIVISION CYCLE PROTEIN 27 HOMOLOG"/>
    <property type="match status" value="1"/>
</dbReference>
<dbReference type="InterPro" id="IPR019734">
    <property type="entry name" value="TPR_rpt"/>
</dbReference>
<dbReference type="Proteomes" id="UP000054166">
    <property type="component" value="Unassembled WGS sequence"/>
</dbReference>
<keyword evidence="1" id="KW-0802">TPR repeat</keyword>
<reference evidence="5" key="2">
    <citation type="submission" date="2015-01" db="EMBL/GenBank/DDBJ databases">
        <title>Evolutionary Origins and Diversification of the Mycorrhizal Mutualists.</title>
        <authorList>
            <consortium name="DOE Joint Genome Institute"/>
            <consortium name="Mycorrhizal Genomics Consortium"/>
            <person name="Kohler A."/>
            <person name="Kuo A."/>
            <person name="Nagy L.G."/>
            <person name="Floudas D."/>
            <person name="Copeland A."/>
            <person name="Barry K.W."/>
            <person name="Cichocki N."/>
            <person name="Veneault-Fourrey C."/>
            <person name="LaButti K."/>
            <person name="Lindquist E.A."/>
            <person name="Lipzen A."/>
            <person name="Lundell T."/>
            <person name="Morin E."/>
            <person name="Murat C."/>
            <person name="Riley R."/>
            <person name="Ohm R."/>
            <person name="Sun H."/>
            <person name="Tunlid A."/>
            <person name="Henrissat B."/>
            <person name="Grigoriev I.V."/>
            <person name="Hibbett D.S."/>
            <person name="Martin F."/>
        </authorList>
    </citation>
    <scope>NUCLEOTIDE SEQUENCE [LARGE SCALE GENOMIC DNA]</scope>
    <source>
        <strain evidence="5">F 1598</strain>
    </source>
</reference>
<evidence type="ECO:0000259" key="3">
    <source>
        <dbReference type="Pfam" id="PF12770"/>
    </source>
</evidence>
<dbReference type="InterPro" id="IPR024983">
    <property type="entry name" value="CHAT_dom"/>
</dbReference>
<dbReference type="OrthoDB" id="3169018at2759"/>
<dbReference type="GO" id="GO:0005680">
    <property type="term" value="C:anaphase-promoting complex"/>
    <property type="evidence" value="ECO:0007669"/>
    <property type="project" value="UniProtKB-ARBA"/>
</dbReference>
<dbReference type="InterPro" id="IPR011990">
    <property type="entry name" value="TPR-like_helical_dom_sf"/>
</dbReference>
<accession>A0A0C3F569</accession>
<dbReference type="EMBL" id="KN833050">
    <property type="protein sequence ID" value="KIM75144.1"/>
    <property type="molecule type" value="Genomic_DNA"/>
</dbReference>
<dbReference type="SUPFAM" id="SSF48452">
    <property type="entry name" value="TPR-like"/>
    <property type="match status" value="1"/>
</dbReference>
<evidence type="ECO:0000313" key="4">
    <source>
        <dbReference type="EMBL" id="KIM75144.1"/>
    </source>
</evidence>
<keyword evidence="5" id="KW-1185">Reference proteome</keyword>